<proteinExistence type="predicted"/>
<gene>
    <name evidence="1" type="ORF">O181_040364</name>
</gene>
<evidence type="ECO:0000313" key="1">
    <source>
        <dbReference type="EMBL" id="MBW0500649.1"/>
    </source>
</evidence>
<organism evidence="1 2">
    <name type="scientific">Austropuccinia psidii MF-1</name>
    <dbReference type="NCBI Taxonomy" id="1389203"/>
    <lineage>
        <taxon>Eukaryota</taxon>
        <taxon>Fungi</taxon>
        <taxon>Dikarya</taxon>
        <taxon>Basidiomycota</taxon>
        <taxon>Pucciniomycotina</taxon>
        <taxon>Pucciniomycetes</taxon>
        <taxon>Pucciniales</taxon>
        <taxon>Sphaerophragmiaceae</taxon>
        <taxon>Austropuccinia</taxon>
    </lineage>
</organism>
<dbReference type="Proteomes" id="UP000765509">
    <property type="component" value="Unassembled WGS sequence"/>
</dbReference>
<name>A0A9Q3HFF9_9BASI</name>
<dbReference type="OrthoDB" id="2518701at2759"/>
<accession>A0A9Q3HFF9</accession>
<reference evidence="1" key="1">
    <citation type="submission" date="2021-03" db="EMBL/GenBank/DDBJ databases">
        <title>Draft genome sequence of rust myrtle Austropuccinia psidii MF-1, a brazilian biotype.</title>
        <authorList>
            <person name="Quecine M.C."/>
            <person name="Pachon D.M.R."/>
            <person name="Bonatelli M.L."/>
            <person name="Correr F.H."/>
            <person name="Franceschini L.M."/>
            <person name="Leite T.F."/>
            <person name="Margarido G.R.A."/>
            <person name="Almeida C.A."/>
            <person name="Ferrarezi J.A."/>
            <person name="Labate C.A."/>
        </authorList>
    </citation>
    <scope>NUCLEOTIDE SEQUENCE</scope>
    <source>
        <strain evidence="1">MF-1</strain>
    </source>
</reference>
<protein>
    <submittedName>
        <fullName evidence="1">Uncharacterized protein</fullName>
    </submittedName>
</protein>
<dbReference type="AlphaFoldDB" id="A0A9Q3HFF9"/>
<keyword evidence="2" id="KW-1185">Reference proteome</keyword>
<sequence>MASSILGKISQDSSLYDHVIDSMVLSMNEKINPEQVLNKLSELLRHKNAKRDSQKTTIKEDNHRSALLTTSNQFPYKLTSICKYGKHNIKNMTHKAKHCWAEHSELCPPPGNQFKKKASEAETHQNGLEALLSNAKNTTLTS</sequence>
<comment type="caution">
    <text evidence="1">The sequence shown here is derived from an EMBL/GenBank/DDBJ whole genome shotgun (WGS) entry which is preliminary data.</text>
</comment>
<evidence type="ECO:0000313" key="2">
    <source>
        <dbReference type="Proteomes" id="UP000765509"/>
    </source>
</evidence>
<dbReference type="EMBL" id="AVOT02015928">
    <property type="protein sequence ID" value="MBW0500649.1"/>
    <property type="molecule type" value="Genomic_DNA"/>
</dbReference>